<reference evidence="2" key="2">
    <citation type="submission" date="2015-08" db="UniProtKB">
        <authorList>
            <consortium name="WormBaseParasite"/>
        </authorList>
    </citation>
    <scope>IDENTIFICATION</scope>
</reference>
<sequence>MKRLVPNEFVYNDFKEIRENVNQVCINYLSKNYFNQQQLIDFENLVIQFIEVFKNSDLLKFMKYVKFNSDINKAQKTVKKKELTEAIAPNHRIKMKNEVPCFHYINLTNDLTLYLDKTGGLEPEKKIIEIVLALDDCGIGNPIGASRSNVIITHVGYWIVNRPHI</sequence>
<dbReference type="WBParaSite" id="SVE_0909000.1">
    <property type="protein sequence ID" value="SVE_0909000.1"/>
    <property type="gene ID" value="SVE_0909000"/>
</dbReference>
<dbReference type="Proteomes" id="UP000035680">
    <property type="component" value="Unassembled WGS sequence"/>
</dbReference>
<evidence type="ECO:0000313" key="2">
    <source>
        <dbReference type="WBParaSite" id="SVE_0909000.1"/>
    </source>
</evidence>
<reference evidence="1" key="1">
    <citation type="submission" date="2014-07" db="EMBL/GenBank/DDBJ databases">
        <authorList>
            <person name="Martin A.A"/>
            <person name="De Silva N."/>
        </authorList>
    </citation>
    <scope>NUCLEOTIDE SEQUENCE</scope>
</reference>
<organism evidence="1 2">
    <name type="scientific">Strongyloides venezuelensis</name>
    <name type="common">Threadworm</name>
    <dbReference type="NCBI Taxonomy" id="75913"/>
    <lineage>
        <taxon>Eukaryota</taxon>
        <taxon>Metazoa</taxon>
        <taxon>Ecdysozoa</taxon>
        <taxon>Nematoda</taxon>
        <taxon>Chromadorea</taxon>
        <taxon>Rhabditida</taxon>
        <taxon>Tylenchina</taxon>
        <taxon>Panagrolaimomorpha</taxon>
        <taxon>Strongyloidoidea</taxon>
        <taxon>Strongyloididae</taxon>
        <taxon>Strongyloides</taxon>
    </lineage>
</organism>
<evidence type="ECO:0000313" key="1">
    <source>
        <dbReference type="Proteomes" id="UP000035680"/>
    </source>
</evidence>
<name>A0A0K0FJL5_STRVS</name>
<dbReference type="AlphaFoldDB" id="A0A0K0FJL5"/>
<accession>A0A0K0FJL5</accession>
<keyword evidence="1" id="KW-1185">Reference proteome</keyword>
<proteinExistence type="predicted"/>
<protein>
    <submittedName>
        <fullName evidence="2">Uncharacterized protein</fullName>
    </submittedName>
</protein>